<dbReference type="EMBL" id="OZ019899">
    <property type="protein sequence ID" value="CAK9231665.1"/>
    <property type="molecule type" value="Genomic_DNA"/>
</dbReference>
<proteinExistence type="predicted"/>
<accession>A0ABP0UWD8</accession>
<evidence type="ECO:0000313" key="1">
    <source>
        <dbReference type="EMBL" id="CAK9231665.1"/>
    </source>
</evidence>
<evidence type="ECO:0000313" key="2">
    <source>
        <dbReference type="Proteomes" id="UP001497512"/>
    </source>
</evidence>
<sequence>MVVGSPDATVMLPSSSNLSTTISTTINCPQQDQQNNTSPASKPRNLSLSVFAPGAVLKGSLSSTATATAVFFGVHLVATVTHRRVCIAAAEHDEA</sequence>
<keyword evidence="2" id="KW-1185">Reference proteome</keyword>
<reference evidence="1" key="1">
    <citation type="submission" date="2024-02" db="EMBL/GenBank/DDBJ databases">
        <authorList>
            <consortium name="ELIXIR-Norway"/>
            <consortium name="Elixir Norway"/>
        </authorList>
    </citation>
    <scope>NUCLEOTIDE SEQUENCE</scope>
</reference>
<dbReference type="Proteomes" id="UP001497512">
    <property type="component" value="Chromosome 7"/>
</dbReference>
<gene>
    <name evidence="1" type="ORF">CSSPTR1EN2_LOCUS20844</name>
</gene>
<protein>
    <submittedName>
        <fullName evidence="1">Uncharacterized protein</fullName>
    </submittedName>
</protein>
<name>A0ABP0UWD8_9BRYO</name>
<organism evidence="1 2">
    <name type="scientific">Sphagnum troendelagicum</name>
    <dbReference type="NCBI Taxonomy" id="128251"/>
    <lineage>
        <taxon>Eukaryota</taxon>
        <taxon>Viridiplantae</taxon>
        <taxon>Streptophyta</taxon>
        <taxon>Embryophyta</taxon>
        <taxon>Bryophyta</taxon>
        <taxon>Sphagnophytina</taxon>
        <taxon>Sphagnopsida</taxon>
        <taxon>Sphagnales</taxon>
        <taxon>Sphagnaceae</taxon>
        <taxon>Sphagnum</taxon>
    </lineage>
</organism>